<organism evidence="1 2">
    <name type="scientific">Mycena pura</name>
    <dbReference type="NCBI Taxonomy" id="153505"/>
    <lineage>
        <taxon>Eukaryota</taxon>
        <taxon>Fungi</taxon>
        <taxon>Dikarya</taxon>
        <taxon>Basidiomycota</taxon>
        <taxon>Agaricomycotina</taxon>
        <taxon>Agaricomycetes</taxon>
        <taxon>Agaricomycetidae</taxon>
        <taxon>Agaricales</taxon>
        <taxon>Marasmiineae</taxon>
        <taxon>Mycenaceae</taxon>
        <taxon>Mycena</taxon>
    </lineage>
</organism>
<name>A0AAD6V0U2_9AGAR</name>
<evidence type="ECO:0000313" key="2">
    <source>
        <dbReference type="Proteomes" id="UP001219525"/>
    </source>
</evidence>
<dbReference type="AlphaFoldDB" id="A0AAD6V0U2"/>
<evidence type="ECO:0000313" key="1">
    <source>
        <dbReference type="EMBL" id="KAJ7199992.1"/>
    </source>
</evidence>
<comment type="caution">
    <text evidence="1">The sequence shown here is derived from an EMBL/GenBank/DDBJ whole genome shotgun (WGS) entry which is preliminary data.</text>
</comment>
<gene>
    <name evidence="1" type="ORF">GGX14DRAFT_572429</name>
</gene>
<evidence type="ECO:0008006" key="3">
    <source>
        <dbReference type="Google" id="ProtNLM"/>
    </source>
</evidence>
<reference evidence="1" key="1">
    <citation type="submission" date="2023-03" db="EMBL/GenBank/DDBJ databases">
        <title>Massive genome expansion in bonnet fungi (Mycena s.s.) driven by repeated elements and novel gene families across ecological guilds.</title>
        <authorList>
            <consortium name="Lawrence Berkeley National Laboratory"/>
            <person name="Harder C.B."/>
            <person name="Miyauchi S."/>
            <person name="Viragh M."/>
            <person name="Kuo A."/>
            <person name="Thoen E."/>
            <person name="Andreopoulos B."/>
            <person name="Lu D."/>
            <person name="Skrede I."/>
            <person name="Drula E."/>
            <person name="Henrissat B."/>
            <person name="Morin E."/>
            <person name="Kohler A."/>
            <person name="Barry K."/>
            <person name="LaButti K."/>
            <person name="Morin E."/>
            <person name="Salamov A."/>
            <person name="Lipzen A."/>
            <person name="Mereny Z."/>
            <person name="Hegedus B."/>
            <person name="Baldrian P."/>
            <person name="Stursova M."/>
            <person name="Weitz H."/>
            <person name="Taylor A."/>
            <person name="Grigoriev I.V."/>
            <person name="Nagy L.G."/>
            <person name="Martin F."/>
            <person name="Kauserud H."/>
        </authorList>
    </citation>
    <scope>NUCLEOTIDE SEQUENCE</scope>
    <source>
        <strain evidence="1">9144</strain>
    </source>
</reference>
<accession>A0AAD6V0U2</accession>
<protein>
    <recommendedName>
        <fullName evidence="3">BTB domain-containing protein</fullName>
    </recommendedName>
</protein>
<keyword evidence="2" id="KW-1185">Reference proteome</keyword>
<dbReference type="EMBL" id="JARJCW010000065">
    <property type="protein sequence ID" value="KAJ7199992.1"/>
    <property type="molecule type" value="Genomic_DNA"/>
</dbReference>
<dbReference type="Proteomes" id="UP001219525">
    <property type="component" value="Unassembled WGS sequence"/>
</dbReference>
<proteinExistence type="predicted"/>
<sequence>MTSVTPKRHLEFYFEDGKVVFELRPVPNNSNNEPDSETAPVLYRLHPGLLVRRSELCRDLLSLPRPENAPSQIQSEGCVDSNPIIIANACTKFEMDTLLTYWYSGETDYPQTEVFLIALLKMSRLFICGDGLAFAKKELEHRALAWDPDTDEPKDPEAAAEPARGLHPALQLHLAQLYFINEWLDPAFRRLLSLSLNRLSAHQFQSLGPNGMYWLTQTKTKIAEVRATIAFTSPALIQSDDCSGTWARCRLAWEQEWAGSVRQMIHHPNQIFPLTHILTELGKVSIDNLCYHCHRDTMASLETDPLFNSEEDFVKVAIEALHGNQTDTHIRKAVCQIKTGAGLEDTQTT</sequence>